<name>A0ABZ3CAA3_9ACTN</name>
<dbReference type="InterPro" id="IPR036890">
    <property type="entry name" value="HATPase_C_sf"/>
</dbReference>
<sequence>MDPLLTACLGALVGALGGWVASWVVRHRADPEPVLEADPVGELREVVAALESAAVVVGSADDVRATNESAVTEGVVIGDRVGIPGLLDLVRQVRRTGEPASVHLEVPRAGRPPRPLAARVLPLGDGLVFAVVDDRAPGLRVEEAARDFLANSTHELKTPIGAVMLLAEAVEQAADDPVAVRRFSSRIQAEASRLGQLVAQIIQLSRLRGELPRRPDVVDVDGLVRQALDRSRSFAEQRSITLTTGGASGLHVLGDTAQLVTALTNLVQNGVAYSDQRGRVVVTTRQADAGAVAIAVSDNGIGIAPDDLERVFERFFRVDYARSRETGGTGLGLSIVAEIAEGHHGTIDVWSKPGSGSTFTLTLPAAPSPAPTPPPAAASAAGTPNQEEHP</sequence>
<keyword evidence="12" id="KW-1185">Reference proteome</keyword>
<dbReference type="Gene3D" id="1.10.287.130">
    <property type="match status" value="1"/>
</dbReference>
<dbReference type="Proteomes" id="UP001434337">
    <property type="component" value="Chromosome"/>
</dbReference>
<dbReference type="SUPFAM" id="SSF47384">
    <property type="entry name" value="Homodimeric domain of signal transducing histidine kinase"/>
    <property type="match status" value="1"/>
</dbReference>
<dbReference type="GO" id="GO:0016301">
    <property type="term" value="F:kinase activity"/>
    <property type="evidence" value="ECO:0007669"/>
    <property type="project" value="UniProtKB-KW"/>
</dbReference>
<organism evidence="11 12">
    <name type="scientific">Propioniciclava soli</name>
    <dbReference type="NCBI Taxonomy" id="2775081"/>
    <lineage>
        <taxon>Bacteria</taxon>
        <taxon>Bacillati</taxon>
        <taxon>Actinomycetota</taxon>
        <taxon>Actinomycetes</taxon>
        <taxon>Propionibacteriales</taxon>
        <taxon>Propionibacteriaceae</taxon>
        <taxon>Propioniciclava</taxon>
    </lineage>
</organism>
<evidence type="ECO:0000313" key="12">
    <source>
        <dbReference type="Proteomes" id="UP001434337"/>
    </source>
</evidence>
<dbReference type="InterPro" id="IPR004358">
    <property type="entry name" value="Sig_transdc_His_kin-like_C"/>
</dbReference>
<comment type="subcellular location">
    <subcellularLocation>
        <location evidence="2">Cell membrane</location>
    </subcellularLocation>
</comment>
<dbReference type="Pfam" id="PF00512">
    <property type="entry name" value="HisKA"/>
    <property type="match status" value="1"/>
</dbReference>
<comment type="catalytic activity">
    <reaction evidence="1">
        <text>ATP + protein L-histidine = ADP + protein N-phospho-L-histidine.</text>
        <dbReference type="EC" id="2.7.13.3"/>
    </reaction>
</comment>
<dbReference type="PRINTS" id="PR00344">
    <property type="entry name" value="BCTRLSENSOR"/>
</dbReference>
<evidence type="ECO:0000256" key="2">
    <source>
        <dbReference type="ARBA" id="ARBA00004236"/>
    </source>
</evidence>
<reference evidence="11 12" key="1">
    <citation type="journal article" date="2023" name="Environ Microbiome">
        <title>A coral-associated actinobacterium mitigates coral bleaching under heat stress.</title>
        <authorList>
            <person name="Li J."/>
            <person name="Zou Y."/>
            <person name="Li Q."/>
            <person name="Zhang J."/>
            <person name="Bourne D.G."/>
            <person name="Lyu Y."/>
            <person name="Liu C."/>
            <person name="Zhang S."/>
        </authorList>
    </citation>
    <scope>NUCLEOTIDE SEQUENCE [LARGE SCALE GENOMIC DNA]</scope>
    <source>
        <strain evidence="11 12">SCSIO 13291</strain>
    </source>
</reference>
<dbReference type="Gene3D" id="3.30.565.10">
    <property type="entry name" value="Histidine kinase-like ATPase, C-terminal domain"/>
    <property type="match status" value="1"/>
</dbReference>
<dbReference type="InterPro" id="IPR050351">
    <property type="entry name" value="BphY/WalK/GraS-like"/>
</dbReference>
<proteinExistence type="predicted"/>
<evidence type="ECO:0000313" key="11">
    <source>
        <dbReference type="EMBL" id="WZW99119.1"/>
    </source>
</evidence>
<evidence type="ECO:0000256" key="9">
    <source>
        <dbReference type="SAM" id="MobiDB-lite"/>
    </source>
</evidence>
<dbReference type="SUPFAM" id="SSF55874">
    <property type="entry name" value="ATPase domain of HSP90 chaperone/DNA topoisomerase II/histidine kinase"/>
    <property type="match status" value="1"/>
</dbReference>
<dbReference type="Pfam" id="PF02518">
    <property type="entry name" value="HATPase_c"/>
    <property type="match status" value="1"/>
</dbReference>
<keyword evidence="5" id="KW-0808">Transferase</keyword>
<evidence type="ECO:0000256" key="1">
    <source>
        <dbReference type="ARBA" id="ARBA00000085"/>
    </source>
</evidence>
<dbReference type="EMBL" id="CP115965">
    <property type="protein sequence ID" value="WZW99119.1"/>
    <property type="molecule type" value="Genomic_DNA"/>
</dbReference>
<feature type="region of interest" description="Disordered" evidence="9">
    <location>
        <begin position="362"/>
        <end position="390"/>
    </location>
</feature>
<gene>
    <name evidence="11" type="ORF">PCC79_02635</name>
</gene>
<keyword evidence="6 11" id="KW-0418">Kinase</keyword>
<dbReference type="RefSeq" id="WP_342372915.1">
    <property type="nucleotide sequence ID" value="NZ_CP115965.1"/>
</dbReference>
<evidence type="ECO:0000256" key="3">
    <source>
        <dbReference type="ARBA" id="ARBA00012438"/>
    </source>
</evidence>
<dbReference type="CDD" id="cd00075">
    <property type="entry name" value="HATPase"/>
    <property type="match status" value="1"/>
</dbReference>
<dbReference type="SMART" id="SM00388">
    <property type="entry name" value="HisKA"/>
    <property type="match status" value="1"/>
</dbReference>
<evidence type="ECO:0000256" key="8">
    <source>
        <dbReference type="ARBA" id="ARBA00039401"/>
    </source>
</evidence>
<dbReference type="PANTHER" id="PTHR45453">
    <property type="entry name" value="PHOSPHATE REGULON SENSOR PROTEIN PHOR"/>
    <property type="match status" value="1"/>
</dbReference>
<evidence type="ECO:0000256" key="7">
    <source>
        <dbReference type="ARBA" id="ARBA00023012"/>
    </source>
</evidence>
<feature type="domain" description="Histidine kinase" evidence="10">
    <location>
        <begin position="151"/>
        <end position="367"/>
    </location>
</feature>
<evidence type="ECO:0000256" key="5">
    <source>
        <dbReference type="ARBA" id="ARBA00022679"/>
    </source>
</evidence>
<dbReference type="PROSITE" id="PS50109">
    <property type="entry name" value="HIS_KIN"/>
    <property type="match status" value="1"/>
</dbReference>
<accession>A0ABZ3CAA3</accession>
<dbReference type="CDD" id="cd00082">
    <property type="entry name" value="HisKA"/>
    <property type="match status" value="1"/>
</dbReference>
<dbReference type="InterPro" id="IPR003661">
    <property type="entry name" value="HisK_dim/P_dom"/>
</dbReference>
<keyword evidence="7" id="KW-0902">Two-component regulatory system</keyword>
<protein>
    <recommendedName>
        <fullName evidence="8">Sensor-like histidine kinase SenX3</fullName>
        <ecNumber evidence="3">2.7.13.3</ecNumber>
    </recommendedName>
</protein>
<evidence type="ECO:0000259" key="10">
    <source>
        <dbReference type="PROSITE" id="PS50109"/>
    </source>
</evidence>
<dbReference type="InterPro" id="IPR005467">
    <property type="entry name" value="His_kinase_dom"/>
</dbReference>
<evidence type="ECO:0000256" key="6">
    <source>
        <dbReference type="ARBA" id="ARBA00022777"/>
    </source>
</evidence>
<evidence type="ECO:0000256" key="4">
    <source>
        <dbReference type="ARBA" id="ARBA00022553"/>
    </source>
</evidence>
<dbReference type="InterPro" id="IPR003594">
    <property type="entry name" value="HATPase_dom"/>
</dbReference>
<dbReference type="PANTHER" id="PTHR45453:SF1">
    <property type="entry name" value="PHOSPHATE REGULON SENSOR PROTEIN PHOR"/>
    <property type="match status" value="1"/>
</dbReference>
<dbReference type="InterPro" id="IPR036097">
    <property type="entry name" value="HisK_dim/P_sf"/>
</dbReference>
<keyword evidence="4" id="KW-0597">Phosphoprotein</keyword>
<dbReference type="SMART" id="SM00387">
    <property type="entry name" value="HATPase_c"/>
    <property type="match status" value="1"/>
</dbReference>
<feature type="compositionally biased region" description="Pro residues" evidence="9">
    <location>
        <begin position="366"/>
        <end position="376"/>
    </location>
</feature>
<dbReference type="EC" id="2.7.13.3" evidence="3"/>